<reference evidence="1 2" key="1">
    <citation type="submission" date="2018-09" db="EMBL/GenBank/DDBJ databases">
        <title>Genomic Encyclopedia of Archaeal and Bacterial Type Strains, Phase II (KMG-II): from individual species to whole genera.</title>
        <authorList>
            <person name="Goeker M."/>
        </authorList>
    </citation>
    <scope>NUCLEOTIDE SEQUENCE [LARGE SCALE GENOMIC DNA]</scope>
    <source>
        <strain evidence="1 2">DSM 16505</strain>
    </source>
</reference>
<gene>
    <name evidence="1" type="ORF">C8N26_1979</name>
</gene>
<sequence length="176" mass="21197">MTIEALEILLKDFFIEEDIIGDTYQDEKYLYVIRTTKELQENGHDDRVVPERHAIFRIEKETKQFEEIHPLFFPQKLLPKKALPTIEGIREGIKKRKFINRFDVLNVVQIFYGGIDDPIFNFGNIFFDHKYEREIIRLHFKSDEIQERFVKFLKDVNIKSFVNEEGYLILERVPEK</sequence>
<comment type="caution">
    <text evidence="1">The sequence shown here is derived from an EMBL/GenBank/DDBJ whole genome shotgun (WGS) entry which is preliminary data.</text>
</comment>
<keyword evidence="2" id="KW-1185">Reference proteome</keyword>
<evidence type="ECO:0000313" key="2">
    <source>
        <dbReference type="Proteomes" id="UP000285780"/>
    </source>
</evidence>
<name>A0A420E0I6_9FLAO</name>
<dbReference type="EMBL" id="RAQM01000009">
    <property type="protein sequence ID" value="RKF03589.1"/>
    <property type="molecule type" value="Genomic_DNA"/>
</dbReference>
<accession>A0A420E0I6</accession>
<dbReference type="AlphaFoldDB" id="A0A420E0I6"/>
<organism evidence="1 2">
    <name type="scientific">Tenacibaculum lutimaris</name>
    <dbReference type="NCBI Taxonomy" id="285258"/>
    <lineage>
        <taxon>Bacteria</taxon>
        <taxon>Pseudomonadati</taxon>
        <taxon>Bacteroidota</taxon>
        <taxon>Flavobacteriia</taxon>
        <taxon>Flavobacteriales</taxon>
        <taxon>Flavobacteriaceae</taxon>
        <taxon>Tenacibaculum</taxon>
    </lineage>
</organism>
<protein>
    <submittedName>
        <fullName evidence="1">Uncharacterized protein</fullName>
    </submittedName>
</protein>
<dbReference type="RefSeq" id="WP_120187114.1">
    <property type="nucleotide sequence ID" value="NZ_RAQM01000009.1"/>
</dbReference>
<dbReference type="Proteomes" id="UP000285780">
    <property type="component" value="Unassembled WGS sequence"/>
</dbReference>
<proteinExistence type="predicted"/>
<evidence type="ECO:0000313" key="1">
    <source>
        <dbReference type="EMBL" id="RKF03589.1"/>
    </source>
</evidence>